<dbReference type="GO" id="GO:0009966">
    <property type="term" value="P:regulation of signal transduction"/>
    <property type="evidence" value="ECO:0007669"/>
    <property type="project" value="InterPro"/>
</dbReference>
<dbReference type="EMBL" id="AP006494">
    <property type="protein sequence ID" value="BAM80784.1"/>
    <property type="molecule type" value="Genomic_DNA"/>
</dbReference>
<dbReference type="OrthoDB" id="10481511at2759"/>
<dbReference type="PANTHER" id="PTHR10933">
    <property type="entry name" value="IMMUNOGLOBULIN-BINDING PROTEIN 1"/>
    <property type="match status" value="1"/>
</dbReference>
<dbReference type="InterPro" id="IPR007304">
    <property type="entry name" value="TAP46-like"/>
</dbReference>
<dbReference type="HOGENOM" id="CLU_708556_0_0_1"/>
<gene>
    <name evidence="2" type="ORF">CYME_CML184C</name>
</gene>
<organism evidence="2 3">
    <name type="scientific">Cyanidioschyzon merolae (strain NIES-3377 / 10D)</name>
    <name type="common">Unicellular red alga</name>
    <dbReference type="NCBI Taxonomy" id="280699"/>
    <lineage>
        <taxon>Eukaryota</taxon>
        <taxon>Rhodophyta</taxon>
        <taxon>Bangiophyceae</taxon>
        <taxon>Cyanidiales</taxon>
        <taxon>Cyanidiaceae</taxon>
        <taxon>Cyanidioschyzon</taxon>
    </lineage>
</organism>
<protein>
    <submittedName>
        <fullName evidence="2">Uncharacterized protein</fullName>
    </submittedName>
</protein>
<evidence type="ECO:0000256" key="1">
    <source>
        <dbReference type="SAM" id="MobiDB-lite"/>
    </source>
</evidence>
<sequence>MNTEERASNANGHKLIESVYLAIRLALDDAAFSAREVFVNDSELSSALETLRVARTQLGCHGEYSALEDVPTWRLQSFILFPFYIAILADKLLERKGFGELSERNTYAERRGACAEVRQLYQQYLKLVQGCLWLGPFGLDSPFLESIRNLTSEELGAELPMGVREAKINFTRNLRRLCDLVRNFSKRICMKGSMHEKTAFEALPFPLLPTDVHSDTEEEQRNLVLRFIAVAAEWAFIRGYELGREMSALEALASQYEQSVKEVRADEKHACDAETLGRRKPKIVYIDNHCSRTRYFENAHAFRRFLQGRTITSEEPPTKLPFGDCCLAHIHRDEHNSQPEPQKKPLETDLNDTHGARDTQLEDQIIAAKRKWDLFKDDHRRGEGNRYRRG</sequence>
<name>M1V8N8_CYAM1</name>
<dbReference type="PANTHER" id="PTHR10933:SF9">
    <property type="entry name" value="IMMUNOGLOBULIN-BINDING PROTEIN 1"/>
    <property type="match status" value="1"/>
</dbReference>
<dbReference type="GO" id="GO:0005829">
    <property type="term" value="C:cytosol"/>
    <property type="evidence" value="ECO:0007669"/>
    <property type="project" value="TreeGrafter"/>
</dbReference>
<reference evidence="2 3" key="2">
    <citation type="journal article" date="2007" name="BMC Biol.">
        <title>A 100%-complete sequence reveals unusually simple genomic features in the hot-spring red alga Cyanidioschyzon merolae.</title>
        <authorList>
            <person name="Nozaki H."/>
            <person name="Takano H."/>
            <person name="Misumi O."/>
            <person name="Terasawa K."/>
            <person name="Matsuzaki M."/>
            <person name="Maruyama S."/>
            <person name="Nishida K."/>
            <person name="Yagisawa F."/>
            <person name="Yoshida Y."/>
            <person name="Fujiwara T."/>
            <person name="Takio S."/>
            <person name="Tamura K."/>
            <person name="Chung S.J."/>
            <person name="Nakamura S."/>
            <person name="Kuroiwa H."/>
            <person name="Tanaka K."/>
            <person name="Sato N."/>
            <person name="Kuroiwa T."/>
        </authorList>
    </citation>
    <scope>NUCLEOTIDE SEQUENCE [LARGE SCALE GENOMIC DNA]</scope>
    <source>
        <strain evidence="2 3">10D</strain>
    </source>
</reference>
<dbReference type="AlphaFoldDB" id="M1V8N8"/>
<dbReference type="Gene3D" id="1.25.40.540">
    <property type="entry name" value="TAP42-like family"/>
    <property type="match status" value="1"/>
</dbReference>
<reference evidence="2 3" key="1">
    <citation type="journal article" date="2004" name="Nature">
        <title>Genome sequence of the ultrasmall unicellular red alga Cyanidioschyzon merolae 10D.</title>
        <authorList>
            <person name="Matsuzaki M."/>
            <person name="Misumi O."/>
            <person name="Shin-i T."/>
            <person name="Maruyama S."/>
            <person name="Takahara M."/>
            <person name="Miyagishima S."/>
            <person name="Mori T."/>
            <person name="Nishida K."/>
            <person name="Yagisawa F."/>
            <person name="Nishida K."/>
            <person name="Yoshida Y."/>
            <person name="Nishimura Y."/>
            <person name="Nakao S."/>
            <person name="Kobayashi T."/>
            <person name="Momoyama Y."/>
            <person name="Higashiyama T."/>
            <person name="Minoda A."/>
            <person name="Sano M."/>
            <person name="Nomoto H."/>
            <person name="Oishi K."/>
            <person name="Hayashi H."/>
            <person name="Ohta F."/>
            <person name="Nishizaka S."/>
            <person name="Haga S."/>
            <person name="Miura S."/>
            <person name="Morishita T."/>
            <person name="Kabeya Y."/>
            <person name="Terasawa K."/>
            <person name="Suzuki Y."/>
            <person name="Ishii Y."/>
            <person name="Asakawa S."/>
            <person name="Takano H."/>
            <person name="Ohta N."/>
            <person name="Kuroiwa H."/>
            <person name="Tanaka K."/>
            <person name="Shimizu N."/>
            <person name="Sugano S."/>
            <person name="Sato N."/>
            <person name="Nozaki H."/>
            <person name="Ogasawara N."/>
            <person name="Kohara Y."/>
            <person name="Kuroiwa T."/>
        </authorList>
    </citation>
    <scope>NUCLEOTIDE SEQUENCE [LARGE SCALE GENOMIC DNA]</scope>
    <source>
        <strain evidence="2 3">10D</strain>
    </source>
</reference>
<dbReference type="GO" id="GO:0051721">
    <property type="term" value="F:protein phosphatase 2A binding"/>
    <property type="evidence" value="ECO:0007669"/>
    <property type="project" value="TreeGrafter"/>
</dbReference>
<feature type="region of interest" description="Disordered" evidence="1">
    <location>
        <begin position="334"/>
        <end position="362"/>
    </location>
</feature>
<keyword evidence="3" id="KW-1185">Reference proteome</keyword>
<dbReference type="Gramene" id="CML184CT">
    <property type="protein sequence ID" value="CML184CT"/>
    <property type="gene ID" value="CML184C"/>
</dbReference>
<feature type="compositionally biased region" description="Basic and acidic residues" evidence="1">
    <location>
        <begin position="334"/>
        <end position="360"/>
    </location>
</feature>
<dbReference type="KEGG" id="cme:CYME_CML184C"/>
<dbReference type="Proteomes" id="UP000007014">
    <property type="component" value="Chromosome 12"/>
</dbReference>
<proteinExistence type="predicted"/>
<evidence type="ECO:0000313" key="3">
    <source>
        <dbReference type="Proteomes" id="UP000007014"/>
    </source>
</evidence>
<dbReference type="GO" id="GO:0035303">
    <property type="term" value="P:regulation of dephosphorylation"/>
    <property type="evidence" value="ECO:0007669"/>
    <property type="project" value="TreeGrafter"/>
</dbReference>
<accession>M1V8N8</accession>
<evidence type="ECO:0000313" key="2">
    <source>
        <dbReference type="EMBL" id="BAM80784.1"/>
    </source>
</evidence>
<dbReference type="GeneID" id="16994581"/>
<dbReference type="RefSeq" id="XP_005536820.1">
    <property type="nucleotide sequence ID" value="XM_005536763.1"/>
</dbReference>
<dbReference type="InterPro" id="IPR038511">
    <property type="entry name" value="TAP42/TAP46-like_sf"/>
</dbReference>